<proteinExistence type="inferred from homology"/>
<comment type="caution">
    <text evidence="9">The sequence shown here is derived from an EMBL/GenBank/DDBJ whole genome shotgun (WGS) entry which is preliminary data.</text>
</comment>
<reference evidence="9 10" key="1">
    <citation type="submission" date="2020-04" db="EMBL/GenBank/DDBJ databases">
        <title>Perkinsus olseni comparative genomics.</title>
        <authorList>
            <person name="Bogema D.R."/>
        </authorList>
    </citation>
    <scope>NUCLEOTIDE SEQUENCE [LARGE SCALE GENOMIC DNA]</scope>
    <source>
        <strain evidence="9">ATCC PRA-31</strain>
    </source>
</reference>
<feature type="domain" description="RRM" evidence="8">
    <location>
        <begin position="324"/>
        <end position="381"/>
    </location>
</feature>
<keyword evidence="4 7" id="KW-1133">Transmembrane helix</keyword>
<feature type="compositionally biased region" description="Polar residues" evidence="6">
    <location>
        <begin position="745"/>
        <end position="754"/>
    </location>
</feature>
<evidence type="ECO:0000256" key="4">
    <source>
        <dbReference type="ARBA" id="ARBA00022989"/>
    </source>
</evidence>
<dbReference type="InterPro" id="IPR001727">
    <property type="entry name" value="GDT1-like"/>
</dbReference>
<evidence type="ECO:0000256" key="3">
    <source>
        <dbReference type="ARBA" id="ARBA00022692"/>
    </source>
</evidence>
<feature type="transmembrane region" description="Helical" evidence="7">
    <location>
        <begin position="25"/>
        <end position="50"/>
    </location>
</feature>
<comment type="subcellular location">
    <subcellularLocation>
        <location evidence="1">Membrane</location>
        <topology evidence="1">Multi-pass membrane protein</topology>
    </subcellularLocation>
</comment>
<dbReference type="GO" id="GO:0032468">
    <property type="term" value="P:Golgi calcium ion homeostasis"/>
    <property type="evidence" value="ECO:0007669"/>
    <property type="project" value="TreeGrafter"/>
</dbReference>
<evidence type="ECO:0000256" key="6">
    <source>
        <dbReference type="SAM" id="MobiDB-lite"/>
    </source>
</evidence>
<feature type="transmembrane region" description="Helical" evidence="7">
    <location>
        <begin position="57"/>
        <end position="74"/>
    </location>
</feature>
<evidence type="ECO:0000313" key="10">
    <source>
        <dbReference type="Proteomes" id="UP000572268"/>
    </source>
</evidence>
<feature type="transmembrane region" description="Helical" evidence="7">
    <location>
        <begin position="206"/>
        <end position="226"/>
    </location>
</feature>
<dbReference type="PANTHER" id="PTHR12608">
    <property type="entry name" value="TRANSMEMBRANE PROTEIN HTP-1 RELATED"/>
    <property type="match status" value="1"/>
</dbReference>
<dbReference type="PROSITE" id="PS01214">
    <property type="entry name" value="UPF0016"/>
    <property type="match status" value="1"/>
</dbReference>
<dbReference type="CDD" id="cd00590">
    <property type="entry name" value="RRM_SF"/>
    <property type="match status" value="1"/>
</dbReference>
<dbReference type="GO" id="GO:0016020">
    <property type="term" value="C:membrane"/>
    <property type="evidence" value="ECO:0007669"/>
    <property type="project" value="UniProtKB-SubCell"/>
</dbReference>
<feature type="compositionally biased region" description="Basic and acidic residues" evidence="6">
    <location>
        <begin position="409"/>
        <end position="423"/>
    </location>
</feature>
<evidence type="ECO:0000256" key="5">
    <source>
        <dbReference type="ARBA" id="ARBA00023136"/>
    </source>
</evidence>
<dbReference type="GO" id="GO:0005384">
    <property type="term" value="F:manganese ion transmembrane transporter activity"/>
    <property type="evidence" value="ECO:0007669"/>
    <property type="project" value="TreeGrafter"/>
</dbReference>
<evidence type="ECO:0000256" key="2">
    <source>
        <dbReference type="ARBA" id="ARBA00009190"/>
    </source>
</evidence>
<protein>
    <recommendedName>
        <fullName evidence="8">RRM domain-containing protein</fullName>
    </recommendedName>
</protein>
<dbReference type="EMBL" id="JABANN010000672">
    <property type="protein sequence ID" value="KAF4655027.1"/>
    <property type="molecule type" value="Genomic_DNA"/>
</dbReference>
<organism evidence="9 10">
    <name type="scientific">Perkinsus olseni</name>
    <name type="common">Perkinsus atlanticus</name>
    <dbReference type="NCBI Taxonomy" id="32597"/>
    <lineage>
        <taxon>Eukaryota</taxon>
        <taxon>Sar</taxon>
        <taxon>Alveolata</taxon>
        <taxon>Perkinsozoa</taxon>
        <taxon>Perkinsea</taxon>
        <taxon>Perkinsida</taxon>
        <taxon>Perkinsidae</taxon>
        <taxon>Perkinsus</taxon>
    </lineage>
</organism>
<dbReference type="SUPFAM" id="SSF54928">
    <property type="entry name" value="RNA-binding domain, RBD"/>
    <property type="match status" value="1"/>
</dbReference>
<dbReference type="AlphaFoldDB" id="A0A7J6L748"/>
<dbReference type="PANTHER" id="PTHR12608:SF1">
    <property type="entry name" value="TRANSMEMBRANE PROTEIN 165"/>
    <property type="match status" value="1"/>
</dbReference>
<dbReference type="GO" id="GO:0032472">
    <property type="term" value="P:Golgi calcium ion transport"/>
    <property type="evidence" value="ECO:0007669"/>
    <property type="project" value="TreeGrafter"/>
</dbReference>
<dbReference type="InterPro" id="IPR049555">
    <property type="entry name" value="GDT1-like_CS"/>
</dbReference>
<gene>
    <name evidence="9" type="ORF">FOL46_008428</name>
</gene>
<evidence type="ECO:0000259" key="8">
    <source>
        <dbReference type="Pfam" id="PF00076"/>
    </source>
</evidence>
<dbReference type="Pfam" id="PF00076">
    <property type="entry name" value="RRM_1"/>
    <property type="match status" value="1"/>
</dbReference>
<keyword evidence="5 7" id="KW-0472">Membrane</keyword>
<feature type="region of interest" description="Disordered" evidence="6">
    <location>
        <begin position="398"/>
        <end position="467"/>
    </location>
</feature>
<evidence type="ECO:0000313" key="9">
    <source>
        <dbReference type="EMBL" id="KAF4655027.1"/>
    </source>
</evidence>
<evidence type="ECO:0000256" key="1">
    <source>
        <dbReference type="ARBA" id="ARBA00004141"/>
    </source>
</evidence>
<accession>A0A7J6L748</accession>
<dbReference type="Proteomes" id="UP000572268">
    <property type="component" value="Unassembled WGS sequence"/>
</dbReference>
<dbReference type="InterPro" id="IPR000504">
    <property type="entry name" value="RRM_dom"/>
</dbReference>
<sequence>MIICAELGDKTFFIAAILSMRHSAVVVFMGAIIAMATMTVLSAGLGLLLPALLSKKVTHYSCIVLFVYFGLRLLKDAYDSDNGDSGDLVEVEMSIKKKHEEHDKSAVEEQEAQIEAGEAAAVEDVASTAETSPWYSAENRAVLLQSFVMSFLAEWGDRSQISTIALASSKNPYGVMVGGILGHCICSGIAVVGGRLLASRISERQVAIAGGVLFLVFALSSLLLGVDDTASAAVTMAALIDLMRRHGFDYGGNVRSINWPFDRGSPQGSAIIRFESHDLAKRFINTFDGYTWSESATPSRLCWSPERIDQLPAALARPASSTAVVVRGVPSNCTYGNLHRFMRRFFGPVIRCKLGPRDGRSYHHVVCVFATVGAARSALKCSRMAAQGNRKSTRVLKSLGGSSVTIEPHGQEDHWRGDDHSDTTEPSTPGGDSEPSDEAWTVDKNGYGDDSTDDSSPRKAGEETAGLLANPEPCATLMWYHVPHNCTPEKLMRLLLDYGCHLGPVSAYRSCDLIIDEYSNHAMVHCVSWEKARALMMALESFPGLLGEYGSMEVIDGKKDTLFLDAMEPCWGKDTNRTIVVLNMFTWLSRTEFIRIVSHFGDVRRALVRSYITCGRITTYGLCHFVHRAAASLAAEVGRVAPTELGVGYRTTLSMLGQRVRLKLLTWLVGNEWYFEMNRRRQQAQSWPNFQGYYYWSSETMTPAAIEGPPTSVESEENKGGVWYERRPRFDKNEKIPGSGDGTRAPSTDSSRASSVAAEETEQQQASGHSSGESRDIKSTVLPAAPPLWCGGYREVTKDPLCVARWPRYVREGFL</sequence>
<comment type="similarity">
    <text evidence="2">Belongs to the GDT1 family.</text>
</comment>
<evidence type="ECO:0000256" key="7">
    <source>
        <dbReference type="SAM" id="Phobius"/>
    </source>
</evidence>
<dbReference type="GO" id="GO:0003723">
    <property type="term" value="F:RNA binding"/>
    <property type="evidence" value="ECO:0007669"/>
    <property type="project" value="InterPro"/>
</dbReference>
<dbReference type="GO" id="GO:0015085">
    <property type="term" value="F:calcium ion transmembrane transporter activity"/>
    <property type="evidence" value="ECO:0007669"/>
    <property type="project" value="TreeGrafter"/>
</dbReference>
<feature type="region of interest" description="Disordered" evidence="6">
    <location>
        <begin position="706"/>
        <end position="778"/>
    </location>
</feature>
<dbReference type="InterPro" id="IPR035979">
    <property type="entry name" value="RBD_domain_sf"/>
</dbReference>
<feature type="transmembrane region" description="Helical" evidence="7">
    <location>
        <begin position="173"/>
        <end position="194"/>
    </location>
</feature>
<keyword evidence="3 7" id="KW-0812">Transmembrane</keyword>
<feature type="compositionally biased region" description="Basic and acidic residues" evidence="6">
    <location>
        <begin position="716"/>
        <end position="735"/>
    </location>
</feature>
<name>A0A7J6L748_PEROL</name>
<dbReference type="Pfam" id="PF01169">
    <property type="entry name" value="GDT1"/>
    <property type="match status" value="2"/>
</dbReference>
<dbReference type="GO" id="GO:0005794">
    <property type="term" value="C:Golgi apparatus"/>
    <property type="evidence" value="ECO:0007669"/>
    <property type="project" value="TreeGrafter"/>
</dbReference>